<dbReference type="RefSeq" id="WP_127789995.1">
    <property type="nucleotide sequence ID" value="NZ_SACL01000012.1"/>
</dbReference>
<feature type="transmembrane region" description="Helical" evidence="1">
    <location>
        <begin position="67"/>
        <end position="86"/>
    </location>
</feature>
<dbReference type="EMBL" id="SACL01000012">
    <property type="protein sequence ID" value="RVT90728.1"/>
    <property type="molecule type" value="Genomic_DNA"/>
</dbReference>
<proteinExistence type="predicted"/>
<dbReference type="Proteomes" id="UP000282957">
    <property type="component" value="Unassembled WGS sequence"/>
</dbReference>
<dbReference type="AlphaFoldDB" id="A0A437LZ77"/>
<keyword evidence="1" id="KW-0472">Membrane</keyword>
<reference evidence="2 3" key="1">
    <citation type="submission" date="2019-01" db="EMBL/GenBank/DDBJ databases">
        <authorList>
            <person name="Chen W.-M."/>
        </authorList>
    </citation>
    <scope>NUCLEOTIDE SEQUENCE [LARGE SCALE GENOMIC DNA]</scope>
    <source>
        <strain evidence="2 3">CCP-6</strain>
    </source>
</reference>
<comment type="caution">
    <text evidence="2">The sequence shown here is derived from an EMBL/GenBank/DDBJ whole genome shotgun (WGS) entry which is preliminary data.</text>
</comment>
<keyword evidence="1" id="KW-1133">Transmembrane helix</keyword>
<keyword evidence="3" id="KW-1185">Reference proteome</keyword>
<evidence type="ECO:0000313" key="3">
    <source>
        <dbReference type="Proteomes" id="UP000282957"/>
    </source>
</evidence>
<keyword evidence="1" id="KW-0812">Transmembrane</keyword>
<protein>
    <submittedName>
        <fullName evidence="2">Uncharacterized protein</fullName>
    </submittedName>
</protein>
<gene>
    <name evidence="2" type="ORF">EOD42_23285</name>
</gene>
<evidence type="ECO:0000256" key="1">
    <source>
        <dbReference type="SAM" id="Phobius"/>
    </source>
</evidence>
<organism evidence="2 3">
    <name type="scientific">Rhodovarius crocodyli</name>
    <dbReference type="NCBI Taxonomy" id="1979269"/>
    <lineage>
        <taxon>Bacteria</taxon>
        <taxon>Pseudomonadati</taxon>
        <taxon>Pseudomonadota</taxon>
        <taxon>Alphaproteobacteria</taxon>
        <taxon>Acetobacterales</taxon>
        <taxon>Roseomonadaceae</taxon>
        <taxon>Rhodovarius</taxon>
    </lineage>
</organism>
<name>A0A437LZ77_9PROT</name>
<accession>A0A437LZ77</accession>
<sequence>MKLTEAQRRPCRLLMMQIAAQIIGQMAHIGMTYEKMADELGVSPQLVRNTLAAMAVGDDRSRRATSIAAPAAMAAAMGCFFNVSLIPEPLPEPAEGLIGEMFDDPA</sequence>
<evidence type="ECO:0000313" key="2">
    <source>
        <dbReference type="EMBL" id="RVT90728.1"/>
    </source>
</evidence>